<reference evidence="1" key="1">
    <citation type="journal article" date="2015" name="Nature">
        <title>Complex archaea that bridge the gap between prokaryotes and eukaryotes.</title>
        <authorList>
            <person name="Spang A."/>
            <person name="Saw J.H."/>
            <person name="Jorgensen S.L."/>
            <person name="Zaremba-Niedzwiedzka K."/>
            <person name="Martijn J."/>
            <person name="Lind A.E."/>
            <person name="van Eijk R."/>
            <person name="Schleper C."/>
            <person name="Guy L."/>
            <person name="Ettema T.J."/>
        </authorList>
    </citation>
    <scope>NUCLEOTIDE SEQUENCE</scope>
</reference>
<sequence length="116" mass="11966">MLFVTGQIAIWSGAIVDIPAGWLLCDGTLGTPNLRDRFVQGAGDSFVPDATGGANSHVHTFTSNGHSHTLSFVGPKVIDAPGAFGAGDTTTNPDTGTVDSDANIPPFHALAFIMKD</sequence>
<proteinExistence type="predicted"/>
<dbReference type="AlphaFoldDB" id="A0A0F9M7N0"/>
<dbReference type="EMBL" id="LAZR01005230">
    <property type="protein sequence ID" value="KKN01729.1"/>
    <property type="molecule type" value="Genomic_DNA"/>
</dbReference>
<accession>A0A0F9M7N0</accession>
<comment type="caution">
    <text evidence="1">The sequence shown here is derived from an EMBL/GenBank/DDBJ whole genome shotgun (WGS) entry which is preliminary data.</text>
</comment>
<gene>
    <name evidence="1" type="ORF">LCGC14_1124830</name>
</gene>
<evidence type="ECO:0000313" key="1">
    <source>
        <dbReference type="EMBL" id="KKN01729.1"/>
    </source>
</evidence>
<name>A0A0F9M7N0_9ZZZZ</name>
<dbReference type="SUPFAM" id="SSF88874">
    <property type="entry name" value="Receptor-binding domain of short tail fibre protein gp12"/>
    <property type="match status" value="1"/>
</dbReference>
<dbReference type="CDD" id="cd22641">
    <property type="entry name" value="C24-like"/>
    <property type="match status" value="1"/>
</dbReference>
<protein>
    <recommendedName>
        <fullName evidence="2">Phage tail collar domain-containing protein</fullName>
    </recommendedName>
</protein>
<organism evidence="1">
    <name type="scientific">marine sediment metagenome</name>
    <dbReference type="NCBI Taxonomy" id="412755"/>
    <lineage>
        <taxon>unclassified sequences</taxon>
        <taxon>metagenomes</taxon>
        <taxon>ecological metagenomes</taxon>
    </lineage>
</organism>
<evidence type="ECO:0008006" key="2">
    <source>
        <dbReference type="Google" id="ProtNLM"/>
    </source>
</evidence>